<keyword evidence="4 5" id="KW-0472">Membrane</keyword>
<dbReference type="InterPro" id="IPR011701">
    <property type="entry name" value="MFS"/>
</dbReference>
<evidence type="ECO:0000256" key="4">
    <source>
        <dbReference type="ARBA" id="ARBA00023136"/>
    </source>
</evidence>
<protein>
    <submittedName>
        <fullName evidence="7">MFS transporter</fullName>
    </submittedName>
</protein>
<dbReference type="Pfam" id="PF07690">
    <property type="entry name" value="MFS_1"/>
    <property type="match status" value="2"/>
</dbReference>
<reference evidence="7 8" key="1">
    <citation type="journal article" date="2015" name="Sci. Rep.">
        <title>A comparative genomics and reductive dehalogenase gene transcription study of two chloroethene-respiring bacteria, Dehalococcoides mccartyi strains MB and 11a.</title>
        <authorList>
            <person name="Low A."/>
            <person name="Shen Z."/>
            <person name="Cheng D."/>
            <person name="Rogers M.J."/>
            <person name="Lee P.K."/>
            <person name="He J."/>
        </authorList>
    </citation>
    <scope>NUCLEOTIDE SEQUENCE [LARGE SCALE GENOMIC DNA]</scope>
    <source>
        <strain evidence="7 8">MB</strain>
    </source>
</reference>
<comment type="subcellular location">
    <subcellularLocation>
        <location evidence="1">Cell membrane</location>
        <topology evidence="1">Multi-pass membrane protein</topology>
    </subcellularLocation>
</comment>
<dbReference type="GO" id="GO:0005886">
    <property type="term" value="C:plasma membrane"/>
    <property type="evidence" value="ECO:0007669"/>
    <property type="project" value="UniProtKB-SubCell"/>
</dbReference>
<feature type="transmembrane region" description="Helical" evidence="5">
    <location>
        <begin position="75"/>
        <end position="97"/>
    </location>
</feature>
<feature type="transmembrane region" description="Helical" evidence="5">
    <location>
        <begin position="170"/>
        <end position="191"/>
    </location>
</feature>
<feature type="transmembrane region" description="Helical" evidence="5">
    <location>
        <begin position="254"/>
        <end position="275"/>
    </location>
</feature>
<dbReference type="SUPFAM" id="SSF103473">
    <property type="entry name" value="MFS general substrate transporter"/>
    <property type="match status" value="1"/>
</dbReference>
<dbReference type="PATRIC" id="fig|61435.5.peg.1709"/>
<feature type="transmembrane region" description="Helical" evidence="5">
    <location>
        <begin position="346"/>
        <end position="371"/>
    </location>
</feature>
<dbReference type="Gene3D" id="1.20.1250.20">
    <property type="entry name" value="MFS general substrate transporter like domains"/>
    <property type="match status" value="2"/>
</dbReference>
<dbReference type="GO" id="GO:0022857">
    <property type="term" value="F:transmembrane transporter activity"/>
    <property type="evidence" value="ECO:0007669"/>
    <property type="project" value="InterPro"/>
</dbReference>
<dbReference type="InterPro" id="IPR052528">
    <property type="entry name" value="Sugar_transport-like"/>
</dbReference>
<gene>
    <name evidence="7" type="ORF">DA01_08680</name>
</gene>
<dbReference type="OrthoDB" id="9772882at2"/>
<dbReference type="PANTHER" id="PTHR23526">
    <property type="entry name" value="INTEGRAL MEMBRANE TRANSPORT PROTEIN-RELATED"/>
    <property type="match status" value="1"/>
</dbReference>
<proteinExistence type="predicted"/>
<dbReference type="AlphaFoldDB" id="A0A0V8LXA7"/>
<feature type="transmembrane region" description="Helical" evidence="5">
    <location>
        <begin position="103"/>
        <end position="123"/>
    </location>
</feature>
<dbReference type="RefSeq" id="WP_058293005.1">
    <property type="nucleotide sequence ID" value="NZ_JGYD01000029.1"/>
</dbReference>
<keyword evidence="2 5" id="KW-0812">Transmembrane</keyword>
<comment type="caution">
    <text evidence="7">The sequence shown here is derived from an EMBL/GenBank/DDBJ whole genome shotgun (WGS) entry which is preliminary data.</text>
</comment>
<evidence type="ECO:0000256" key="1">
    <source>
        <dbReference type="ARBA" id="ARBA00004651"/>
    </source>
</evidence>
<feature type="transmembrane region" description="Helical" evidence="5">
    <location>
        <begin position="377"/>
        <end position="398"/>
    </location>
</feature>
<evidence type="ECO:0000313" key="8">
    <source>
        <dbReference type="Proteomes" id="UP000053577"/>
    </source>
</evidence>
<name>A0A0V8LXA7_9CHLR</name>
<sequence length="461" mass="50766">MKTITRQSLDNSIKDGAAYSAMLGLTQDYVTPFALALKASVPQIGILSALPNLSIAFSQLFAPFLSEKAKSRKGFVLKAVLLQAVCFIPAFILPVLFSDYGVWWLILWYTLGTMFGSLGNPAWSSLMADLVPGPIRGRFFGYRGMIAGIMTLAFSLLSGLLLQISADTLFLGFGLIFFSASLARFISSFFLNKMEDPQAKTPVKDNVSMKALLKGLNTTPMGKFISYSALINFSTYIAAPFFAVYMLRELGFDYLTYIIVISSASIANFVFMKVWGRVCDICGTVKILKLCSIFVPIVPLLWMFSHNTYYLIGVQALSGIVWSGFLLSGTNYIFESSNRRNRMRGFALYTGGNSLGIALGSLAGGLLVSILPQINGYHMLSLFLVSVIARAAVIGLLINGIKELKPVNTSIYQLFISGCKLDVLALRLKAVFQAIPQLPRLFRQPLRSGMVIRIFQLIIRF</sequence>
<keyword evidence="3 5" id="KW-1133">Transmembrane helix</keyword>
<evidence type="ECO:0000313" key="7">
    <source>
        <dbReference type="EMBL" id="KSV16147.1"/>
    </source>
</evidence>
<evidence type="ECO:0000256" key="3">
    <source>
        <dbReference type="ARBA" id="ARBA00022989"/>
    </source>
</evidence>
<dbReference type="Proteomes" id="UP000053577">
    <property type="component" value="Unassembled WGS sequence"/>
</dbReference>
<feature type="domain" description="Major facilitator superfamily (MFS) profile" evidence="6">
    <location>
        <begin position="176"/>
        <end position="461"/>
    </location>
</feature>
<evidence type="ECO:0000256" key="5">
    <source>
        <dbReference type="SAM" id="Phobius"/>
    </source>
</evidence>
<dbReference type="InterPro" id="IPR036259">
    <property type="entry name" value="MFS_trans_sf"/>
</dbReference>
<feature type="transmembrane region" description="Helical" evidence="5">
    <location>
        <begin position="144"/>
        <end position="164"/>
    </location>
</feature>
<organism evidence="7 8">
    <name type="scientific">Dehalococcoides mccartyi</name>
    <dbReference type="NCBI Taxonomy" id="61435"/>
    <lineage>
        <taxon>Bacteria</taxon>
        <taxon>Bacillati</taxon>
        <taxon>Chloroflexota</taxon>
        <taxon>Dehalococcoidia</taxon>
        <taxon>Dehalococcoidales</taxon>
        <taxon>Dehalococcoidaceae</taxon>
        <taxon>Dehalococcoides</taxon>
    </lineage>
</organism>
<dbReference type="EMBL" id="JGYD01000029">
    <property type="protein sequence ID" value="KSV16147.1"/>
    <property type="molecule type" value="Genomic_DNA"/>
</dbReference>
<feature type="transmembrane region" description="Helical" evidence="5">
    <location>
        <begin position="310"/>
        <end position="334"/>
    </location>
</feature>
<evidence type="ECO:0000256" key="2">
    <source>
        <dbReference type="ARBA" id="ARBA00022692"/>
    </source>
</evidence>
<feature type="transmembrane region" description="Helical" evidence="5">
    <location>
        <begin position="287"/>
        <end position="304"/>
    </location>
</feature>
<dbReference type="PANTHER" id="PTHR23526:SF2">
    <property type="entry name" value="MAJOR FACILITATOR SUPERFAMILY (MFS) PROFILE DOMAIN-CONTAINING PROTEIN"/>
    <property type="match status" value="1"/>
</dbReference>
<dbReference type="PROSITE" id="PS50850">
    <property type="entry name" value="MFS"/>
    <property type="match status" value="1"/>
</dbReference>
<accession>A0A0V8LXA7</accession>
<dbReference type="InterPro" id="IPR020846">
    <property type="entry name" value="MFS_dom"/>
</dbReference>
<evidence type="ECO:0000259" key="6">
    <source>
        <dbReference type="PROSITE" id="PS50850"/>
    </source>
</evidence>
<feature type="transmembrane region" description="Helical" evidence="5">
    <location>
        <begin position="224"/>
        <end position="248"/>
    </location>
</feature>